<dbReference type="AlphaFoldDB" id="A0A846WU52"/>
<proteinExistence type="predicted"/>
<dbReference type="Proteomes" id="UP000563898">
    <property type="component" value="Unassembled WGS sequence"/>
</dbReference>
<comment type="caution">
    <text evidence="2">The sequence shown here is derived from an EMBL/GenBank/DDBJ whole genome shotgun (WGS) entry which is preliminary data.</text>
</comment>
<reference evidence="2 3" key="1">
    <citation type="submission" date="2020-04" db="EMBL/GenBank/DDBJ databases">
        <title>MicrobeNet Type strains.</title>
        <authorList>
            <person name="Nicholson A.C."/>
        </authorList>
    </citation>
    <scope>NUCLEOTIDE SEQUENCE [LARGE SCALE GENOMIC DNA]</scope>
    <source>
        <strain evidence="2 3">ATCC BAA-14</strain>
    </source>
</reference>
<gene>
    <name evidence="2" type="ORF">HGA05_27000</name>
</gene>
<dbReference type="InterPro" id="IPR003399">
    <property type="entry name" value="Mce/MlaD"/>
</dbReference>
<dbReference type="Pfam" id="PF02470">
    <property type="entry name" value="MlaD"/>
    <property type="match status" value="1"/>
</dbReference>
<evidence type="ECO:0000259" key="1">
    <source>
        <dbReference type="Pfam" id="PF02470"/>
    </source>
</evidence>
<dbReference type="PANTHER" id="PTHR33371:SF4">
    <property type="entry name" value="INTERMEMBRANE PHOSPHOLIPID TRANSPORT SYSTEM BINDING PROTEIN MLAD"/>
    <property type="match status" value="1"/>
</dbReference>
<dbReference type="PANTHER" id="PTHR33371">
    <property type="entry name" value="INTERMEMBRANE PHOSPHOLIPID TRANSPORT SYSTEM BINDING PROTEIN MLAD-RELATED"/>
    <property type="match status" value="1"/>
</dbReference>
<dbReference type="EMBL" id="JAAXPC010000030">
    <property type="protein sequence ID" value="NKY05209.1"/>
    <property type="molecule type" value="Genomic_DNA"/>
</dbReference>
<accession>A0A846WU52</accession>
<protein>
    <submittedName>
        <fullName evidence="2">MCE family protein</fullName>
    </submittedName>
</protein>
<evidence type="ECO:0000313" key="2">
    <source>
        <dbReference type="EMBL" id="NKY05209.1"/>
    </source>
</evidence>
<name>A0A846WU52_9ACTN</name>
<sequence length="359" mass="37697">MLMMAAGGTRGRMIRRTLLLVVVIAVAGALTGAVVNHDDTASTVDGYCVDLPDAIGLYSGNPVTQMGVRVGQVTSITPQGDGVRLTFEVDTNRRFPADSQAVTRSKSLLADRSLELVGNYSAGPTLVPGKCIPRDRSFTPKSISDIAGSTADFVKGLSAPGDSSVAGTLSGLDVALAGTGQTAADMYRKAAAAAQDPDQFTADIGASIMNMAPLNQAALDHWAAISRVLDTMPAALPEVTDLGPIINTFAHGVWWLVATLYDIDHRYGDVLGPMLDVTAPDIIRLLAARAPDLQTLYRTIPTIAQFMNEQQGGNAVRMAVPQPVVTLSAQQCRALALPCTGSAPVVRNLFDLVVQGVNK</sequence>
<organism evidence="2 3">
    <name type="scientific">Gordonia polyisoprenivorans</name>
    <dbReference type="NCBI Taxonomy" id="84595"/>
    <lineage>
        <taxon>Bacteria</taxon>
        <taxon>Bacillati</taxon>
        <taxon>Actinomycetota</taxon>
        <taxon>Actinomycetes</taxon>
        <taxon>Mycobacteriales</taxon>
        <taxon>Gordoniaceae</taxon>
        <taxon>Gordonia</taxon>
    </lineage>
</organism>
<dbReference type="InterPro" id="IPR052336">
    <property type="entry name" value="MlaD_Phospholipid_Transporter"/>
</dbReference>
<feature type="domain" description="Mce/MlaD" evidence="1">
    <location>
        <begin position="49"/>
        <end position="117"/>
    </location>
</feature>
<evidence type="ECO:0000313" key="3">
    <source>
        <dbReference type="Proteomes" id="UP000563898"/>
    </source>
</evidence>